<dbReference type="FunFam" id="1.25.40.120:FF:000035">
    <property type="entry name" value="Geranylgeranyl transferase type-2 subunit alpha"/>
    <property type="match status" value="1"/>
</dbReference>
<dbReference type="SUPFAM" id="SSF48439">
    <property type="entry name" value="Protein prenylyltransferase"/>
    <property type="match status" value="1"/>
</dbReference>
<protein>
    <recommendedName>
        <fullName evidence="3 9">Geranylgeranyl transferase type-2 subunit alpha</fullName>
        <ecNumber evidence="2 9">2.5.1.60</ecNumber>
    </recommendedName>
    <alternativeName>
        <fullName evidence="7 9">Geranylgeranyl transferase type II subunit alpha</fullName>
    </alternativeName>
</protein>
<comment type="similarity">
    <text evidence="1 9">Belongs to the protein prenyltransferase subunit alpha family.</text>
</comment>
<dbReference type="PANTHER" id="PTHR11129:SF2">
    <property type="entry name" value="GERANYLGERANYL TRANSFERASE TYPE-2 SUBUNIT ALPHA"/>
    <property type="match status" value="1"/>
</dbReference>
<dbReference type="Gene3D" id="1.25.40.120">
    <property type="entry name" value="Protein prenylyltransferase"/>
    <property type="match status" value="2"/>
</dbReference>
<keyword evidence="4 9" id="KW-0637">Prenyltransferase</keyword>
<reference evidence="11" key="1">
    <citation type="journal article" date="2020" name="Fungal Divers.">
        <title>Resolving the Mortierellaceae phylogeny through synthesis of multi-gene phylogenetics and phylogenomics.</title>
        <authorList>
            <person name="Vandepol N."/>
            <person name="Liber J."/>
            <person name="Desiro A."/>
            <person name="Na H."/>
            <person name="Kennedy M."/>
            <person name="Barry K."/>
            <person name="Grigoriev I.V."/>
            <person name="Miller A.N."/>
            <person name="O'Donnell K."/>
            <person name="Stajich J.E."/>
            <person name="Bonito G."/>
        </authorList>
    </citation>
    <scope>NUCLEOTIDE SEQUENCE</scope>
    <source>
        <strain evidence="11">NVP1</strain>
    </source>
</reference>
<keyword evidence="6" id="KW-0677">Repeat</keyword>
<dbReference type="PANTHER" id="PTHR11129">
    <property type="entry name" value="PROTEIN FARNESYLTRANSFERASE ALPHA SUBUNIT/RAB GERANYLGERANYL TRANSFERASE ALPHA SUBUNIT"/>
    <property type="match status" value="1"/>
</dbReference>
<sequence>MEGRHGQKKEKAESPEALKAREEKEAVLVREYLGLKDSLKEIVDSNRRDNEALKITTALLRKSPDYYTIWNVRRTILKEGFLDNANEETANIIYTNELEFVQDNLRLNPKSYFMWNHRRWCLENMSKPRWDKELGMVGKFLEMDARNFHGWDYRRYIIRQVDLQDGQNKDTVLARAQTEFDFTTAKISQNFSNYSAWHNRSTLLGKLVENLTEQEREATVDNEFDLVKNAIYTDPEDQSAWLYDLWLIGREQRSISTLGASVISFNPLEIVVAFDEIVKLRHPFTVSTRIDHVAIPLAGEWRATGSDASLGSVWIFQQAPEVEYGPSVEVVIFSDDICAVRAGSTLPAAVCFELETLNQDFASISGRLGRLEIGKNLMYDVTKRIGPIAEPAGNLETQERSKKHLVTSLTTSGSMDDRVALLDREIASVRELVELEPDCKWPIQILSTLLSELRKTMSIHSSRAKEIDDECIELQEKLISIDPLRQERYEDRRTQLVFDRETLSIVKDSKRLPEVEFAENQPRDLDLSMRGLTHIPISSYFIHLDTLNLDSNAITSTRFLRNLLSVRRLNLSNNLIERLEGVQHAPSLEFLSLEGNQIAKWEDVMAGFVFWREGKLSRTGATVKVLLGLNPVVENEGGEYVLEKRWEDVGEVGVQIQWQTDEVRLAEEVQLRDDEGVIHMEGTRRVSATVVEFDAGAGH</sequence>
<evidence type="ECO:0000256" key="3">
    <source>
        <dbReference type="ARBA" id="ARBA00014772"/>
    </source>
</evidence>
<evidence type="ECO:0000256" key="9">
    <source>
        <dbReference type="RuleBase" id="RU367120"/>
    </source>
</evidence>
<evidence type="ECO:0000256" key="5">
    <source>
        <dbReference type="ARBA" id="ARBA00022679"/>
    </source>
</evidence>
<accession>A0A9P5SIT8</accession>
<dbReference type="PROSITE" id="PS51450">
    <property type="entry name" value="LRR"/>
    <property type="match status" value="2"/>
</dbReference>
<dbReference type="Gene3D" id="3.80.10.10">
    <property type="entry name" value="Ribonuclease Inhibitor"/>
    <property type="match status" value="1"/>
</dbReference>
<dbReference type="EMBL" id="JAAAUY010000535">
    <property type="protein sequence ID" value="KAF9328755.1"/>
    <property type="molecule type" value="Genomic_DNA"/>
</dbReference>
<name>A0A9P5SIT8_9FUNG</name>
<dbReference type="EC" id="2.5.1.60" evidence="2 9"/>
<dbReference type="GO" id="GO:0005968">
    <property type="term" value="C:Rab-protein geranylgeranyltransferase complex"/>
    <property type="evidence" value="ECO:0007669"/>
    <property type="project" value="TreeGrafter"/>
</dbReference>
<evidence type="ECO:0000313" key="12">
    <source>
        <dbReference type="Proteomes" id="UP000696485"/>
    </source>
</evidence>
<dbReference type="PROSITE" id="PS51147">
    <property type="entry name" value="PFTA"/>
    <property type="match status" value="5"/>
</dbReference>
<organism evidence="11 12">
    <name type="scientific">Podila minutissima</name>
    <dbReference type="NCBI Taxonomy" id="64525"/>
    <lineage>
        <taxon>Eukaryota</taxon>
        <taxon>Fungi</taxon>
        <taxon>Fungi incertae sedis</taxon>
        <taxon>Mucoromycota</taxon>
        <taxon>Mortierellomycotina</taxon>
        <taxon>Mortierellomycetes</taxon>
        <taxon>Mortierellales</taxon>
        <taxon>Mortierellaceae</taxon>
        <taxon>Podila</taxon>
    </lineage>
</organism>
<keyword evidence="12" id="KW-1185">Reference proteome</keyword>
<keyword evidence="5 9" id="KW-0808">Transferase</keyword>
<dbReference type="GO" id="GO:0004663">
    <property type="term" value="F:Rab geranylgeranyltransferase activity"/>
    <property type="evidence" value="ECO:0007669"/>
    <property type="project" value="UniProtKB-UniRule"/>
</dbReference>
<evidence type="ECO:0000256" key="2">
    <source>
        <dbReference type="ARBA" id="ARBA00012656"/>
    </source>
</evidence>
<comment type="caution">
    <text evidence="11">The sequence shown here is derived from an EMBL/GenBank/DDBJ whole genome shotgun (WGS) entry which is preliminary data.</text>
</comment>
<evidence type="ECO:0000256" key="7">
    <source>
        <dbReference type="ARBA" id="ARBA00031267"/>
    </source>
</evidence>
<dbReference type="Pfam" id="PF01239">
    <property type="entry name" value="PPTA"/>
    <property type="match status" value="5"/>
</dbReference>
<dbReference type="InterPro" id="IPR002088">
    <property type="entry name" value="Prenyl_trans_a"/>
</dbReference>
<evidence type="ECO:0000256" key="1">
    <source>
        <dbReference type="ARBA" id="ARBA00006734"/>
    </source>
</evidence>
<evidence type="ECO:0000256" key="8">
    <source>
        <dbReference type="ARBA" id="ARBA00047658"/>
    </source>
</evidence>
<evidence type="ECO:0000256" key="10">
    <source>
        <dbReference type="SAM" id="MobiDB-lite"/>
    </source>
</evidence>
<gene>
    <name evidence="11" type="ORF">BG006_008113</name>
</gene>
<comment type="catalytic activity">
    <reaction evidence="8 9">
        <text>geranylgeranyl diphosphate + L-cysteinyl-[protein] = S-geranylgeranyl-L-cysteinyl-[protein] + diphosphate</text>
        <dbReference type="Rhea" id="RHEA:21240"/>
        <dbReference type="Rhea" id="RHEA-COMP:10131"/>
        <dbReference type="Rhea" id="RHEA-COMP:11537"/>
        <dbReference type="ChEBI" id="CHEBI:29950"/>
        <dbReference type="ChEBI" id="CHEBI:33019"/>
        <dbReference type="ChEBI" id="CHEBI:57533"/>
        <dbReference type="ChEBI" id="CHEBI:86021"/>
        <dbReference type="EC" id="2.5.1.60"/>
    </reaction>
</comment>
<proteinExistence type="inferred from homology"/>
<dbReference type="Pfam" id="PF13855">
    <property type="entry name" value="LRR_8"/>
    <property type="match status" value="1"/>
</dbReference>
<dbReference type="GO" id="GO:0097354">
    <property type="term" value="P:prenylation"/>
    <property type="evidence" value="ECO:0007669"/>
    <property type="project" value="UniProtKB-UniRule"/>
</dbReference>
<comment type="function">
    <text evidence="9">Catalyzes the transfer of a geranyl-geranyl moiety from geranyl-geranyl pyrophosphate to cysteines occuring in specific C-terminal amino acid sequences.</text>
</comment>
<feature type="region of interest" description="Disordered" evidence="10">
    <location>
        <begin position="1"/>
        <end position="20"/>
    </location>
</feature>
<dbReference type="InterPro" id="IPR001611">
    <property type="entry name" value="Leu-rich_rpt"/>
</dbReference>
<dbReference type="InterPro" id="IPR032675">
    <property type="entry name" value="LRR_dom_sf"/>
</dbReference>
<evidence type="ECO:0000256" key="4">
    <source>
        <dbReference type="ARBA" id="ARBA00022602"/>
    </source>
</evidence>
<dbReference type="SUPFAM" id="SSF52058">
    <property type="entry name" value="L domain-like"/>
    <property type="match status" value="1"/>
</dbReference>
<evidence type="ECO:0000313" key="11">
    <source>
        <dbReference type="EMBL" id="KAF9328755.1"/>
    </source>
</evidence>
<dbReference type="Proteomes" id="UP000696485">
    <property type="component" value="Unassembled WGS sequence"/>
</dbReference>
<dbReference type="AlphaFoldDB" id="A0A9P5SIT8"/>
<evidence type="ECO:0000256" key="6">
    <source>
        <dbReference type="ARBA" id="ARBA00022737"/>
    </source>
</evidence>